<dbReference type="EMBL" id="JANILD010000002">
    <property type="protein sequence ID" value="MCQ9303036.1"/>
    <property type="molecule type" value="Genomic_DNA"/>
</dbReference>
<comment type="caution">
    <text evidence="4">The sequence shown here is derived from an EMBL/GenBank/DDBJ whole genome shotgun (WGS) entry which is preliminary data.</text>
</comment>
<dbReference type="Pfam" id="PF01510">
    <property type="entry name" value="Amidase_2"/>
    <property type="match status" value="1"/>
</dbReference>
<accession>A0AAW5LFU9</accession>
<dbReference type="InterPro" id="IPR038765">
    <property type="entry name" value="Papain-like_cys_pep_sf"/>
</dbReference>
<dbReference type="Pfam" id="PF05257">
    <property type="entry name" value="CHAP"/>
    <property type="match status" value="1"/>
</dbReference>
<evidence type="ECO:0000313" key="5">
    <source>
        <dbReference type="Proteomes" id="UP001204068"/>
    </source>
</evidence>
<dbReference type="Gene3D" id="2.30.30.40">
    <property type="entry name" value="SH3 Domains"/>
    <property type="match status" value="1"/>
</dbReference>
<dbReference type="SMART" id="SM00287">
    <property type="entry name" value="SH3b"/>
    <property type="match status" value="1"/>
</dbReference>
<dbReference type="Gene3D" id="3.40.80.10">
    <property type="entry name" value="Peptidoglycan recognition protein-like"/>
    <property type="match status" value="1"/>
</dbReference>
<dbReference type="EC" id="3.5.1.28" evidence="2"/>
<name>A0AAW5LFU9_MAMSC</name>
<dbReference type="GO" id="GO:0009253">
    <property type="term" value="P:peptidoglycan catabolic process"/>
    <property type="evidence" value="ECO:0007669"/>
    <property type="project" value="InterPro"/>
</dbReference>
<dbReference type="SUPFAM" id="SSF55846">
    <property type="entry name" value="N-acetylmuramoyl-L-alanine amidase-like"/>
    <property type="match status" value="1"/>
</dbReference>
<feature type="domain" description="Peptidase C51" evidence="3">
    <location>
        <begin position="3"/>
        <end position="130"/>
    </location>
</feature>
<dbReference type="InterPro" id="IPR003646">
    <property type="entry name" value="SH3-like_bac-type"/>
</dbReference>
<dbReference type="Gene3D" id="3.90.1720.10">
    <property type="entry name" value="endopeptidase domain like (from Nostoc punctiforme)"/>
    <property type="match status" value="1"/>
</dbReference>
<organism evidence="4 5">
    <name type="scientific">Mammaliicoccus sciuri</name>
    <name type="common">Staphylococcus sciuri</name>
    <dbReference type="NCBI Taxonomy" id="1296"/>
    <lineage>
        <taxon>Bacteria</taxon>
        <taxon>Bacillati</taxon>
        <taxon>Bacillota</taxon>
        <taxon>Bacilli</taxon>
        <taxon>Bacillales</taxon>
        <taxon>Staphylococcaceae</taxon>
        <taxon>Mammaliicoccus</taxon>
    </lineage>
</organism>
<dbReference type="PROSITE" id="PS50911">
    <property type="entry name" value="CHAP"/>
    <property type="match status" value="1"/>
</dbReference>
<dbReference type="RefSeq" id="WP_239771857.1">
    <property type="nucleotide sequence ID" value="NZ_JANILD010000002.1"/>
</dbReference>
<protein>
    <recommendedName>
        <fullName evidence="2">N-acetylmuramoyl-L-alanine amidase</fullName>
        <ecNumber evidence="2">3.5.1.28</ecNumber>
    </recommendedName>
</protein>
<dbReference type="InterPro" id="IPR036505">
    <property type="entry name" value="Amidase/PGRP_sf"/>
</dbReference>
<dbReference type="InterPro" id="IPR007921">
    <property type="entry name" value="CHAP_dom"/>
</dbReference>
<evidence type="ECO:0000256" key="1">
    <source>
        <dbReference type="ARBA" id="ARBA00001561"/>
    </source>
</evidence>
<dbReference type="AlphaFoldDB" id="A0AAW5LFU9"/>
<evidence type="ECO:0000313" key="4">
    <source>
        <dbReference type="EMBL" id="MCQ9303036.1"/>
    </source>
</evidence>
<evidence type="ECO:0000259" key="3">
    <source>
        <dbReference type="PROSITE" id="PS50911"/>
    </source>
</evidence>
<evidence type="ECO:0000256" key="2">
    <source>
        <dbReference type="ARBA" id="ARBA00011901"/>
    </source>
</evidence>
<dbReference type="SUPFAM" id="SSF54001">
    <property type="entry name" value="Cysteine proteinases"/>
    <property type="match status" value="1"/>
</dbReference>
<dbReference type="GO" id="GO:0008745">
    <property type="term" value="F:N-acetylmuramoyl-L-alanine amidase activity"/>
    <property type="evidence" value="ECO:0007669"/>
    <property type="project" value="UniProtKB-EC"/>
</dbReference>
<dbReference type="Pfam" id="PF08460">
    <property type="entry name" value="SH3_5"/>
    <property type="match status" value="1"/>
</dbReference>
<reference evidence="4" key="1">
    <citation type="submission" date="2022-07" db="EMBL/GenBank/DDBJ databases">
        <title>Bacterial species isolated from the porcine tonsil microbiota.</title>
        <authorList>
            <person name="Oliveira I.M.F."/>
        </authorList>
    </citation>
    <scope>NUCLEOTIDE SEQUENCE</scope>
    <source>
        <strain evidence="4">8QC2O2</strain>
    </source>
</reference>
<dbReference type="CDD" id="cd06583">
    <property type="entry name" value="PGRP"/>
    <property type="match status" value="1"/>
</dbReference>
<dbReference type="InterPro" id="IPR002502">
    <property type="entry name" value="Amidase_domain"/>
</dbReference>
<comment type="catalytic activity">
    <reaction evidence="1">
        <text>Hydrolyzes the link between N-acetylmuramoyl residues and L-amino acid residues in certain cell-wall glycopeptides.</text>
        <dbReference type="EC" id="3.5.1.28"/>
    </reaction>
</comment>
<dbReference type="SMART" id="SM00644">
    <property type="entry name" value="Ami_2"/>
    <property type="match status" value="1"/>
</dbReference>
<dbReference type="Proteomes" id="UP001204068">
    <property type="component" value="Unassembled WGS sequence"/>
</dbReference>
<sequence>MKKNDGVKWAVTNIGNRLTDGQPYGAQCATFIIEFTKKYWDVHPKGNAKDFINFKWPKGFQVIKGKNQIPQPGDIFVFGGTYGHTGVVTEANAKYFNSIDQNWYNESLTKGSPAAFVEDHEYTDFLGVIRPPYEDAEKGAVKKATKIETINKTINYKMANRSGDLKGVVIHNTAGSATAKQDYNNLQSTSIARYEAGIAHYYIDRNTVWRAIDTFSVAWHTANQDGNNSYIGYEVNESLNASDKNFLANEQATFKKAAADLLYYGLPVNRSTVRLHCEFVPTACPHRSMTIHTGWNPVTKGAAPSNIVNQLKDYFIKEITKYYNDPSLPAGSPSTDAVVKATKPSTVKPNQAKTNTVVSKNVGNGWKKNKYDILWKKEKGTFTCKAKDGIVTRYKGPSIHNPIAGGLEYNQSVNYNEIQDYEGYIWISWEVYSGATVYMPIGKSNGKGQRVGNAWGTFK</sequence>
<gene>
    <name evidence="4" type="ORF">NQ032_05295</name>
</gene>
<proteinExistence type="predicted"/>